<accession>A0ABU1PX20</accession>
<dbReference type="Pfam" id="PF13560">
    <property type="entry name" value="HTH_31"/>
    <property type="match status" value="1"/>
</dbReference>
<organism evidence="2 3">
    <name type="scientific">Saccharothrix longispora</name>
    <dbReference type="NCBI Taxonomy" id="33920"/>
    <lineage>
        <taxon>Bacteria</taxon>
        <taxon>Bacillati</taxon>
        <taxon>Actinomycetota</taxon>
        <taxon>Actinomycetes</taxon>
        <taxon>Pseudonocardiales</taxon>
        <taxon>Pseudonocardiaceae</taxon>
        <taxon>Saccharothrix</taxon>
    </lineage>
</organism>
<name>A0ABU1PX20_9PSEU</name>
<feature type="domain" description="DUF5753" evidence="1">
    <location>
        <begin position="105"/>
        <end position="270"/>
    </location>
</feature>
<dbReference type="InterPro" id="IPR043917">
    <property type="entry name" value="DUF5753"/>
</dbReference>
<dbReference type="SUPFAM" id="SSF47413">
    <property type="entry name" value="lambda repressor-like DNA-binding domains"/>
    <property type="match status" value="1"/>
</dbReference>
<protein>
    <recommendedName>
        <fullName evidence="1">DUF5753 domain-containing protein</fullName>
    </recommendedName>
</protein>
<evidence type="ECO:0000313" key="3">
    <source>
        <dbReference type="Proteomes" id="UP001268819"/>
    </source>
</evidence>
<evidence type="ECO:0000259" key="1">
    <source>
        <dbReference type="Pfam" id="PF19054"/>
    </source>
</evidence>
<proteinExistence type="predicted"/>
<dbReference type="InterPro" id="IPR010982">
    <property type="entry name" value="Lambda_DNA-bd_dom_sf"/>
</dbReference>
<dbReference type="Gene3D" id="1.10.260.40">
    <property type="entry name" value="lambda repressor-like DNA-binding domains"/>
    <property type="match status" value="1"/>
</dbReference>
<dbReference type="Pfam" id="PF19054">
    <property type="entry name" value="DUF5753"/>
    <property type="match status" value="1"/>
</dbReference>
<evidence type="ECO:0000313" key="2">
    <source>
        <dbReference type="EMBL" id="MDR6595203.1"/>
    </source>
</evidence>
<dbReference type="RefSeq" id="WP_310308251.1">
    <property type="nucleotide sequence ID" value="NZ_BAAAXB010000001.1"/>
</dbReference>
<sequence>MEPEEKQPVRLSTARSRELGEELRRVRHAARLSSSVVAENLEWSLGKLSKLETGSRGTSPWEIGTLLGHYGADKPTRARLLAITTEPDTGSFLRLHDGTPDLLPALALHERAARTITTYEPLTVPDLAQTEDYARALLGDGALARQRLVRQEVLCQDTGPEVVLYVNEAALRVVVGGALVMRDQALHLARMSDRPLTLPRVVPMAAGGHLALRSSATLLTFAEPIKPMVWVDTEAATVFHDATPVVRDYEAKMRHLDRVALSVERSHEVLVHWADAYGRRRR</sequence>
<dbReference type="Proteomes" id="UP001268819">
    <property type="component" value="Unassembled WGS sequence"/>
</dbReference>
<reference evidence="2 3" key="1">
    <citation type="submission" date="2023-07" db="EMBL/GenBank/DDBJ databases">
        <title>Sequencing the genomes of 1000 actinobacteria strains.</title>
        <authorList>
            <person name="Klenk H.-P."/>
        </authorList>
    </citation>
    <scope>NUCLEOTIDE SEQUENCE [LARGE SCALE GENOMIC DNA]</scope>
    <source>
        <strain evidence="2 3">DSM 43749</strain>
    </source>
</reference>
<gene>
    <name evidence="2" type="ORF">J2S66_003587</name>
</gene>
<keyword evidence="3" id="KW-1185">Reference proteome</keyword>
<dbReference type="EMBL" id="JAVDSG010000001">
    <property type="protein sequence ID" value="MDR6595203.1"/>
    <property type="molecule type" value="Genomic_DNA"/>
</dbReference>
<comment type="caution">
    <text evidence="2">The sequence shown here is derived from an EMBL/GenBank/DDBJ whole genome shotgun (WGS) entry which is preliminary data.</text>
</comment>